<organism evidence="1 2">
    <name type="scientific">Acidisoma silvae</name>
    <dbReference type="NCBI Taxonomy" id="2802396"/>
    <lineage>
        <taxon>Bacteria</taxon>
        <taxon>Pseudomonadati</taxon>
        <taxon>Pseudomonadota</taxon>
        <taxon>Alphaproteobacteria</taxon>
        <taxon>Acetobacterales</taxon>
        <taxon>Acidocellaceae</taxon>
        <taxon>Acidisoma</taxon>
    </lineage>
</organism>
<reference evidence="1" key="2">
    <citation type="submission" date="2021-01" db="EMBL/GenBank/DDBJ databases">
        <authorList>
            <person name="Mieszkin S."/>
            <person name="Pouder E."/>
            <person name="Alain K."/>
        </authorList>
    </citation>
    <scope>NUCLEOTIDE SEQUENCE</scope>
    <source>
        <strain evidence="1">HW T2.11</strain>
    </source>
</reference>
<evidence type="ECO:0000313" key="1">
    <source>
        <dbReference type="EMBL" id="MCB8877334.1"/>
    </source>
</evidence>
<dbReference type="EMBL" id="JAESVB010000012">
    <property type="protein sequence ID" value="MCB8877334.1"/>
    <property type="molecule type" value="Genomic_DNA"/>
</dbReference>
<evidence type="ECO:0000313" key="2">
    <source>
        <dbReference type="Proteomes" id="UP000708298"/>
    </source>
</evidence>
<sequence>MSDFEPDPSRQAKRIADDIAALKDDVAVLVRQMKDLAGRVGQDTADSISGQAADLYETVSETGRRSANKVTAHIEEKPIASLLIAFAAGFVFSKILTR</sequence>
<reference evidence="1" key="1">
    <citation type="journal article" date="2021" name="Microorganisms">
        <title>Acidisoma silvae sp. nov. and Acidisomacellulosilytica sp. nov., Two Acidophilic Bacteria Isolated from Decaying Wood, Hydrolyzing Cellulose and Producing Poly-3-hydroxybutyrate.</title>
        <authorList>
            <person name="Mieszkin S."/>
            <person name="Pouder E."/>
            <person name="Uroz S."/>
            <person name="Simon-Colin C."/>
            <person name="Alain K."/>
        </authorList>
    </citation>
    <scope>NUCLEOTIDE SEQUENCE</scope>
    <source>
        <strain evidence="1">HW T2.11</strain>
    </source>
</reference>
<accession>A0A964E0N3</accession>
<protein>
    <recommendedName>
        <fullName evidence="3">DUF883 domain-containing protein</fullName>
    </recommendedName>
</protein>
<name>A0A964E0N3_9PROT</name>
<keyword evidence="2" id="KW-1185">Reference proteome</keyword>
<comment type="caution">
    <text evidence="1">The sequence shown here is derived from an EMBL/GenBank/DDBJ whole genome shotgun (WGS) entry which is preliminary data.</text>
</comment>
<dbReference type="AlphaFoldDB" id="A0A964E0N3"/>
<evidence type="ECO:0008006" key="3">
    <source>
        <dbReference type="Google" id="ProtNLM"/>
    </source>
</evidence>
<gene>
    <name evidence="1" type="ORF">ASILVAE211_19210</name>
</gene>
<dbReference type="RefSeq" id="WP_227322987.1">
    <property type="nucleotide sequence ID" value="NZ_JAESVB010000012.1"/>
</dbReference>
<proteinExistence type="predicted"/>
<dbReference type="Proteomes" id="UP000708298">
    <property type="component" value="Unassembled WGS sequence"/>
</dbReference>